<gene>
    <name evidence="8" type="ORF">GCM10020369_34960</name>
</gene>
<protein>
    <submittedName>
        <fullName evidence="8">RNA polymerase sigma-70 factor</fullName>
    </submittedName>
</protein>
<dbReference type="SUPFAM" id="SSF88659">
    <property type="entry name" value="Sigma3 and sigma4 domains of RNA polymerase sigma factors"/>
    <property type="match status" value="1"/>
</dbReference>
<evidence type="ECO:0000313" key="8">
    <source>
        <dbReference type="EMBL" id="GAA3388505.1"/>
    </source>
</evidence>
<dbReference type="Gene3D" id="3.10.450.50">
    <property type="match status" value="1"/>
</dbReference>
<reference evidence="9" key="1">
    <citation type="journal article" date="2019" name="Int. J. Syst. Evol. Microbiol.">
        <title>The Global Catalogue of Microorganisms (GCM) 10K type strain sequencing project: providing services to taxonomists for standard genome sequencing and annotation.</title>
        <authorList>
            <consortium name="The Broad Institute Genomics Platform"/>
            <consortium name="The Broad Institute Genome Sequencing Center for Infectious Disease"/>
            <person name="Wu L."/>
            <person name="Ma J."/>
        </authorList>
    </citation>
    <scope>NUCLEOTIDE SEQUENCE [LARGE SCALE GENOMIC DNA]</scope>
    <source>
        <strain evidence="9">JCM 9458</strain>
    </source>
</reference>
<feature type="domain" description="RNA polymerase sigma-70 region 2" evidence="6">
    <location>
        <begin position="18"/>
        <end position="79"/>
    </location>
</feature>
<evidence type="ECO:0000256" key="4">
    <source>
        <dbReference type="ARBA" id="ARBA00023082"/>
    </source>
</evidence>
<evidence type="ECO:0000313" key="9">
    <source>
        <dbReference type="Proteomes" id="UP001501676"/>
    </source>
</evidence>
<dbReference type="Gene3D" id="1.10.10.10">
    <property type="entry name" value="Winged helix-like DNA-binding domain superfamily/Winged helix DNA-binding domain"/>
    <property type="match status" value="1"/>
</dbReference>
<dbReference type="SUPFAM" id="SSF88946">
    <property type="entry name" value="Sigma2 domain of RNA polymerase sigma factors"/>
    <property type="match status" value="1"/>
</dbReference>
<keyword evidence="4" id="KW-0731">Sigma factor</keyword>
<comment type="similarity">
    <text evidence="1">Belongs to the sigma-70 factor family. ECF subfamily.</text>
</comment>
<dbReference type="InterPro" id="IPR007627">
    <property type="entry name" value="RNA_pol_sigma70_r2"/>
</dbReference>
<feature type="domain" description="RNA polymerase sigma factor 70 region 4 type 2" evidence="7">
    <location>
        <begin position="125"/>
        <end position="176"/>
    </location>
</feature>
<comment type="caution">
    <text evidence="8">The sequence shown here is derived from an EMBL/GenBank/DDBJ whole genome shotgun (WGS) entry which is preliminary data.</text>
</comment>
<dbReference type="EMBL" id="BAAAYN010000023">
    <property type="protein sequence ID" value="GAA3388505.1"/>
    <property type="molecule type" value="Genomic_DNA"/>
</dbReference>
<dbReference type="Gene3D" id="1.10.1740.10">
    <property type="match status" value="1"/>
</dbReference>
<dbReference type="InterPro" id="IPR052704">
    <property type="entry name" value="ECF_Sigma-70_Domain"/>
</dbReference>
<dbReference type="Proteomes" id="UP001501676">
    <property type="component" value="Unassembled WGS sequence"/>
</dbReference>
<keyword evidence="3" id="KW-0805">Transcription regulation</keyword>
<dbReference type="InterPro" id="IPR013249">
    <property type="entry name" value="RNA_pol_sigma70_r4_t2"/>
</dbReference>
<dbReference type="InterPro" id="IPR014284">
    <property type="entry name" value="RNA_pol_sigma-70_dom"/>
</dbReference>
<evidence type="ECO:0000259" key="7">
    <source>
        <dbReference type="Pfam" id="PF08281"/>
    </source>
</evidence>
<dbReference type="PANTHER" id="PTHR30173">
    <property type="entry name" value="SIGMA 19 FACTOR"/>
    <property type="match status" value="1"/>
</dbReference>
<dbReference type="Pfam" id="PF04542">
    <property type="entry name" value="Sigma70_r2"/>
    <property type="match status" value="1"/>
</dbReference>
<proteinExistence type="inferred from homology"/>
<dbReference type="CDD" id="cd06171">
    <property type="entry name" value="Sigma70_r4"/>
    <property type="match status" value="1"/>
</dbReference>
<comment type="subunit">
    <text evidence="2">Interacts transiently with the RNA polymerase catalytic core formed by RpoA, RpoB, RpoC and RpoZ (2 alpha, 1 beta, 1 beta' and 1 omega subunit) to form the RNA polymerase holoenzyme that can initiate transcription.</text>
</comment>
<dbReference type="InterPro" id="IPR013324">
    <property type="entry name" value="RNA_pol_sigma_r3/r4-like"/>
</dbReference>
<dbReference type="SUPFAM" id="SSF54427">
    <property type="entry name" value="NTF2-like"/>
    <property type="match status" value="1"/>
</dbReference>
<dbReference type="InterPro" id="IPR013325">
    <property type="entry name" value="RNA_pol_sigma_r2"/>
</dbReference>
<dbReference type="InterPro" id="IPR032710">
    <property type="entry name" value="NTF2-like_dom_sf"/>
</dbReference>
<evidence type="ECO:0000256" key="2">
    <source>
        <dbReference type="ARBA" id="ARBA00011344"/>
    </source>
</evidence>
<evidence type="ECO:0000256" key="5">
    <source>
        <dbReference type="ARBA" id="ARBA00023163"/>
    </source>
</evidence>
<dbReference type="NCBIfam" id="TIGR02937">
    <property type="entry name" value="sigma70-ECF"/>
    <property type="match status" value="1"/>
</dbReference>
<evidence type="ECO:0000259" key="6">
    <source>
        <dbReference type="Pfam" id="PF04542"/>
    </source>
</evidence>
<evidence type="ECO:0000256" key="3">
    <source>
        <dbReference type="ARBA" id="ARBA00023015"/>
    </source>
</evidence>
<accession>A0ABP6SYA3</accession>
<dbReference type="NCBIfam" id="NF007214">
    <property type="entry name" value="PRK09636.1"/>
    <property type="match status" value="1"/>
</dbReference>
<keyword evidence="9" id="KW-1185">Reference proteome</keyword>
<sequence>MPDTSPGSAPATHPTQVFDDHRELLFSVVYNMLGSVADAEDVVQETWLAWMSRNAVPSTGRIENARAYLVRIAVNRALAQQAAVRRRRETYVGPWLPEPLVTPLSSASDADDAADAVVRAESVSMALLVVLETLTPMERAVFVLHEVFGYAHAEIAGILNRTDSSVRQLAHRAREHVHARRPRYEPDPGVRRQVTERFLAAALGGDLDALLEVLAPDVTLWSDGGGKATAGQLRPVRGRSRVAHLLALVGGRFDKRLDIAYRSVNGDPSAVLYAGDTVHAVLVLDLTPDGDQVCGIYTVSNPDKLAHLD</sequence>
<name>A0ABP6SYA3_9ACTN</name>
<keyword evidence="5" id="KW-0804">Transcription</keyword>
<dbReference type="Pfam" id="PF08281">
    <property type="entry name" value="Sigma70_r4_2"/>
    <property type="match status" value="1"/>
</dbReference>
<dbReference type="PANTHER" id="PTHR30173:SF36">
    <property type="entry name" value="ECF RNA POLYMERASE SIGMA FACTOR SIGJ"/>
    <property type="match status" value="1"/>
</dbReference>
<dbReference type="InterPro" id="IPR036388">
    <property type="entry name" value="WH-like_DNA-bd_sf"/>
</dbReference>
<organism evidence="8 9">
    <name type="scientific">Cryptosporangium minutisporangium</name>
    <dbReference type="NCBI Taxonomy" id="113569"/>
    <lineage>
        <taxon>Bacteria</taxon>
        <taxon>Bacillati</taxon>
        <taxon>Actinomycetota</taxon>
        <taxon>Actinomycetes</taxon>
        <taxon>Cryptosporangiales</taxon>
        <taxon>Cryptosporangiaceae</taxon>
        <taxon>Cryptosporangium</taxon>
    </lineage>
</organism>
<dbReference type="RefSeq" id="WP_345729181.1">
    <property type="nucleotide sequence ID" value="NZ_BAAAYN010000023.1"/>
</dbReference>
<evidence type="ECO:0000256" key="1">
    <source>
        <dbReference type="ARBA" id="ARBA00010641"/>
    </source>
</evidence>